<organism evidence="7 8">
    <name type="scientific">Nocardiopsis mangrovi</name>
    <dbReference type="NCBI Taxonomy" id="1179818"/>
    <lineage>
        <taxon>Bacteria</taxon>
        <taxon>Bacillati</taxon>
        <taxon>Actinomycetota</taxon>
        <taxon>Actinomycetes</taxon>
        <taxon>Streptosporangiales</taxon>
        <taxon>Nocardiopsidaceae</taxon>
        <taxon>Nocardiopsis</taxon>
    </lineage>
</organism>
<evidence type="ECO:0000256" key="1">
    <source>
        <dbReference type="ARBA" id="ARBA00001957"/>
    </source>
</evidence>
<dbReference type="PROSITE" id="PS00606">
    <property type="entry name" value="KS3_1"/>
    <property type="match status" value="1"/>
</dbReference>
<dbReference type="PANTHER" id="PTHR43775:SF51">
    <property type="entry name" value="INACTIVE PHENOLPHTHIOCEROL SYNTHESIS POLYKETIDE SYNTHASE TYPE I PKS1-RELATED"/>
    <property type="match status" value="1"/>
</dbReference>
<evidence type="ECO:0000256" key="2">
    <source>
        <dbReference type="ARBA" id="ARBA00022450"/>
    </source>
</evidence>
<feature type="domain" description="Ketosynthase family 3 (KS3)" evidence="6">
    <location>
        <begin position="33"/>
        <end position="458"/>
    </location>
</feature>
<keyword evidence="2" id="KW-0596">Phosphopantetheine</keyword>
<evidence type="ECO:0000256" key="3">
    <source>
        <dbReference type="ARBA" id="ARBA00022553"/>
    </source>
</evidence>
<keyword evidence="3" id="KW-0597">Phosphoprotein</keyword>
<dbReference type="InterPro" id="IPR015083">
    <property type="entry name" value="NorB/c/GfsB-D-like_docking"/>
</dbReference>
<dbReference type="Gene3D" id="3.30.70.3290">
    <property type="match status" value="1"/>
</dbReference>
<dbReference type="InterPro" id="IPR016035">
    <property type="entry name" value="Acyl_Trfase/lysoPLipase"/>
</dbReference>
<keyword evidence="8" id="KW-1185">Reference proteome</keyword>
<keyword evidence="5" id="KW-0511">Multifunctional enzyme</keyword>
<dbReference type="InterPro" id="IPR014030">
    <property type="entry name" value="Ketoacyl_synth_N"/>
</dbReference>
<name>A0ABV9E5W2_9ACTN</name>
<evidence type="ECO:0000256" key="4">
    <source>
        <dbReference type="ARBA" id="ARBA00022679"/>
    </source>
</evidence>
<dbReference type="InterPro" id="IPR018201">
    <property type="entry name" value="Ketoacyl_synth_AS"/>
</dbReference>
<dbReference type="InterPro" id="IPR014043">
    <property type="entry name" value="Acyl_transferase_dom"/>
</dbReference>
<feature type="non-terminal residue" evidence="7">
    <location>
        <position position="660"/>
    </location>
</feature>
<dbReference type="InterPro" id="IPR001227">
    <property type="entry name" value="Ac_transferase_dom_sf"/>
</dbReference>
<dbReference type="CDD" id="cd00833">
    <property type="entry name" value="PKS"/>
    <property type="match status" value="1"/>
</dbReference>
<dbReference type="Gene3D" id="3.40.366.10">
    <property type="entry name" value="Malonyl-Coenzyme A Acyl Carrier Protein, domain 2"/>
    <property type="match status" value="1"/>
</dbReference>
<dbReference type="InterPro" id="IPR032821">
    <property type="entry name" value="PKS_assoc"/>
</dbReference>
<dbReference type="Pfam" id="PF08990">
    <property type="entry name" value="Docking"/>
    <property type="match status" value="1"/>
</dbReference>
<evidence type="ECO:0000313" key="8">
    <source>
        <dbReference type="Proteomes" id="UP001595923"/>
    </source>
</evidence>
<dbReference type="Pfam" id="PF02801">
    <property type="entry name" value="Ketoacyl-synt_C"/>
    <property type="match status" value="1"/>
</dbReference>
<dbReference type="InterPro" id="IPR016039">
    <property type="entry name" value="Thiolase-like"/>
</dbReference>
<sequence>MTDEAKLVDYLKWVTAELHRTREQVSRLESRAQEPIAIVSMGCRFPGGADSPEDLWRLVADGVDAISGFPVDRGWDLDALYDPDPGHTGTSYAREGGFLHDAAAFDAGFFGISPREAITIDPQQRLLLEVSWETVERAGIDPSLLKGRDIGVFTGVVYQNYAFRQRVPEEFEGFLSVGSAGSVASGRVAYALGLEGPAITVDTACSSSLVAIHLAAQALRRGECSMALAGGATIMPLPGVFVEFSRQGALSPDGRCKAFSASADGTGWGEGVGLVLLERVSDARRNGHPVLAVVRGSAVNQDGASNGLTAPNGPSQERVIRAALADAGLTEGDVDLVEAHGTGTRLGDPIEAQALLATYGRGRPADRPLWLGSLKSNVGHAQGAAGVGGVIKAVMAMRHGLLPRTLHVDAPSSEVDWSAGAVELLAESREWPDTGRPRRAAVSAFGMSGTNAHLVLEAEAGEPAPVPPPAPGTLRPVPWVVSAHGSAARREQAHRLTRFLAERPRLDDTDAALSLVVSRAVLRDRAVVVAGDRGEAVAGLRAVADGVSAPGVVSGVADVSGRLVFVFPGQGAQWVGMGAELWGASGVFRGVVERCAGVIDPLVGWSLVDVVRGVGGAPGLDRVDVVQPVSFAVMVALAEVWRGVGVVPDGVVGHSQGEIA</sequence>
<dbReference type="RefSeq" id="WP_378580619.1">
    <property type="nucleotide sequence ID" value="NZ_JBHSFQ010000066.1"/>
</dbReference>
<dbReference type="SUPFAM" id="SSF53901">
    <property type="entry name" value="Thiolase-like"/>
    <property type="match status" value="1"/>
</dbReference>
<accession>A0ABV9E5W2</accession>
<dbReference type="Pfam" id="PF00109">
    <property type="entry name" value="ketoacyl-synt"/>
    <property type="match status" value="1"/>
</dbReference>
<evidence type="ECO:0000313" key="7">
    <source>
        <dbReference type="EMBL" id="MFC4566073.1"/>
    </source>
</evidence>
<dbReference type="SUPFAM" id="SSF52151">
    <property type="entry name" value="FabD/lysophospholipase-like"/>
    <property type="match status" value="1"/>
</dbReference>
<dbReference type="PANTHER" id="PTHR43775">
    <property type="entry name" value="FATTY ACID SYNTHASE"/>
    <property type="match status" value="1"/>
</dbReference>
<evidence type="ECO:0000256" key="5">
    <source>
        <dbReference type="ARBA" id="ARBA00023268"/>
    </source>
</evidence>
<evidence type="ECO:0000259" key="6">
    <source>
        <dbReference type="PROSITE" id="PS52004"/>
    </source>
</evidence>
<dbReference type="EMBL" id="JBHSFQ010000066">
    <property type="protein sequence ID" value="MFC4566073.1"/>
    <property type="molecule type" value="Genomic_DNA"/>
</dbReference>
<proteinExistence type="predicted"/>
<gene>
    <name evidence="7" type="ORF">ACFO4E_29815</name>
</gene>
<reference evidence="8" key="1">
    <citation type="journal article" date="2019" name="Int. J. Syst. Evol. Microbiol.">
        <title>The Global Catalogue of Microorganisms (GCM) 10K type strain sequencing project: providing services to taxonomists for standard genome sequencing and annotation.</title>
        <authorList>
            <consortium name="The Broad Institute Genomics Platform"/>
            <consortium name="The Broad Institute Genome Sequencing Center for Infectious Disease"/>
            <person name="Wu L."/>
            <person name="Ma J."/>
        </authorList>
    </citation>
    <scope>NUCLEOTIDE SEQUENCE [LARGE SCALE GENOMIC DNA]</scope>
    <source>
        <strain evidence="8">XZYJ18</strain>
    </source>
</reference>
<dbReference type="InterPro" id="IPR014031">
    <property type="entry name" value="Ketoacyl_synth_C"/>
</dbReference>
<dbReference type="Proteomes" id="UP001595923">
    <property type="component" value="Unassembled WGS sequence"/>
</dbReference>
<dbReference type="PROSITE" id="PS52004">
    <property type="entry name" value="KS3_2"/>
    <property type="match status" value="1"/>
</dbReference>
<dbReference type="Pfam" id="PF00698">
    <property type="entry name" value="Acyl_transf_1"/>
    <property type="match status" value="1"/>
</dbReference>
<dbReference type="Gene3D" id="3.40.47.10">
    <property type="match status" value="1"/>
</dbReference>
<keyword evidence="4" id="KW-0808">Transferase</keyword>
<dbReference type="Pfam" id="PF16197">
    <property type="entry name" value="KAsynt_C_assoc"/>
    <property type="match status" value="1"/>
</dbReference>
<comment type="caution">
    <text evidence="7">The sequence shown here is derived from an EMBL/GenBank/DDBJ whole genome shotgun (WGS) entry which is preliminary data.</text>
</comment>
<dbReference type="InterPro" id="IPR020841">
    <property type="entry name" value="PKS_Beta-ketoAc_synthase_dom"/>
</dbReference>
<dbReference type="SMART" id="SM00825">
    <property type="entry name" value="PKS_KS"/>
    <property type="match status" value="1"/>
</dbReference>
<comment type="cofactor">
    <cofactor evidence="1">
        <name>pantetheine 4'-phosphate</name>
        <dbReference type="ChEBI" id="CHEBI:47942"/>
    </cofactor>
</comment>
<dbReference type="InterPro" id="IPR050091">
    <property type="entry name" value="PKS_NRPS_Biosynth_Enz"/>
</dbReference>
<protein>
    <submittedName>
        <fullName evidence="7">Type I polyketide synthase</fullName>
    </submittedName>
</protein>